<name>A0A914UML9_9BILA</name>
<dbReference type="GO" id="GO:0006508">
    <property type="term" value="P:proteolysis"/>
    <property type="evidence" value="ECO:0007669"/>
    <property type="project" value="UniProtKB-KW"/>
</dbReference>
<dbReference type="SUPFAM" id="SSF55486">
    <property type="entry name" value="Metalloproteases ('zincins'), catalytic domain"/>
    <property type="match status" value="1"/>
</dbReference>
<feature type="domain" description="CUB" evidence="16">
    <location>
        <begin position="372"/>
        <end position="436"/>
    </location>
</feature>
<keyword evidence="11" id="KW-0325">Glycoprotein</keyword>
<evidence type="ECO:0000313" key="19">
    <source>
        <dbReference type="WBParaSite" id="PSAMB.scaffold1098size35953.g10977.t1"/>
    </source>
</evidence>
<dbReference type="PROSITE" id="PS01180">
    <property type="entry name" value="CUB"/>
    <property type="match status" value="1"/>
</dbReference>
<evidence type="ECO:0000256" key="5">
    <source>
        <dbReference type="ARBA" id="ARBA00022723"/>
    </source>
</evidence>
<feature type="binding site" evidence="13">
    <location>
        <position position="231"/>
    </location>
    <ligand>
        <name>Zn(2+)</name>
        <dbReference type="ChEBI" id="CHEBI:29105"/>
        <note>catalytic</note>
    </ligand>
</feature>
<keyword evidence="9 13" id="KW-0482">Metalloprotease</keyword>
<accession>A0A914UML9</accession>
<protein>
    <recommendedName>
        <fullName evidence="14">Metalloendopeptidase</fullName>
        <ecNumber evidence="14">3.4.24.-</ecNumber>
    </recommendedName>
</protein>
<dbReference type="Proteomes" id="UP000887566">
    <property type="component" value="Unplaced"/>
</dbReference>
<feature type="binding site" evidence="13">
    <location>
        <position position="225"/>
    </location>
    <ligand>
        <name>Zn(2+)</name>
        <dbReference type="ChEBI" id="CHEBI:29105"/>
        <note>catalytic</note>
    </ligand>
</feature>
<evidence type="ECO:0000256" key="11">
    <source>
        <dbReference type="ARBA" id="ARBA00023180"/>
    </source>
</evidence>
<keyword evidence="4 13" id="KW-0645">Protease</keyword>
<feature type="binding site" evidence="13">
    <location>
        <position position="221"/>
    </location>
    <ligand>
        <name>Zn(2+)</name>
        <dbReference type="ChEBI" id="CHEBI:29105"/>
        <note>catalytic</note>
    </ligand>
</feature>
<comment type="cofactor">
    <cofactor evidence="13 14">
        <name>Zn(2+)</name>
        <dbReference type="ChEBI" id="CHEBI:29105"/>
    </cofactor>
    <text evidence="13 14">Binds 1 zinc ion per subunit.</text>
</comment>
<keyword evidence="10" id="KW-1015">Disulfide bond</keyword>
<evidence type="ECO:0000256" key="9">
    <source>
        <dbReference type="ARBA" id="ARBA00023049"/>
    </source>
</evidence>
<dbReference type="GO" id="GO:0004222">
    <property type="term" value="F:metalloendopeptidase activity"/>
    <property type="evidence" value="ECO:0007669"/>
    <property type="project" value="UniProtKB-UniRule"/>
</dbReference>
<dbReference type="AlphaFoldDB" id="A0A914UML9"/>
<keyword evidence="8 13" id="KW-0862">Zinc</keyword>
<dbReference type="GO" id="GO:0008270">
    <property type="term" value="F:zinc ion binding"/>
    <property type="evidence" value="ECO:0007669"/>
    <property type="project" value="UniProtKB-UniRule"/>
</dbReference>
<dbReference type="FunFam" id="3.40.390.10:FF:000048">
    <property type="entry name" value="Zinc metalloproteinase"/>
    <property type="match status" value="1"/>
</dbReference>
<dbReference type="InterPro" id="IPR024079">
    <property type="entry name" value="MetalloPept_cat_dom_sf"/>
</dbReference>
<feature type="compositionally biased region" description="Low complexity" evidence="15">
    <location>
        <begin position="457"/>
        <end position="515"/>
    </location>
</feature>
<evidence type="ECO:0000259" key="16">
    <source>
        <dbReference type="PROSITE" id="PS01180"/>
    </source>
</evidence>
<evidence type="ECO:0000256" key="13">
    <source>
        <dbReference type="PROSITE-ProRule" id="PRU01211"/>
    </source>
</evidence>
<evidence type="ECO:0000256" key="14">
    <source>
        <dbReference type="RuleBase" id="RU361183"/>
    </source>
</evidence>
<evidence type="ECO:0000313" key="18">
    <source>
        <dbReference type="Proteomes" id="UP000887566"/>
    </source>
</evidence>
<comment type="subcellular location">
    <subcellularLocation>
        <location evidence="2">Secreted</location>
    </subcellularLocation>
</comment>
<dbReference type="CDD" id="cd04280">
    <property type="entry name" value="ZnMc_astacin_like"/>
    <property type="match status" value="1"/>
</dbReference>
<dbReference type="Gene3D" id="3.40.390.10">
    <property type="entry name" value="Collagenase (Catalytic Domain)"/>
    <property type="match status" value="1"/>
</dbReference>
<organism evidence="18 19">
    <name type="scientific">Plectus sambesii</name>
    <dbReference type="NCBI Taxonomy" id="2011161"/>
    <lineage>
        <taxon>Eukaryota</taxon>
        <taxon>Metazoa</taxon>
        <taxon>Ecdysozoa</taxon>
        <taxon>Nematoda</taxon>
        <taxon>Chromadorea</taxon>
        <taxon>Plectida</taxon>
        <taxon>Plectina</taxon>
        <taxon>Plectoidea</taxon>
        <taxon>Plectidae</taxon>
        <taxon>Plectus</taxon>
    </lineage>
</organism>
<evidence type="ECO:0000256" key="1">
    <source>
        <dbReference type="ARBA" id="ARBA00002657"/>
    </source>
</evidence>
<feature type="active site" evidence="13">
    <location>
        <position position="222"/>
    </location>
</feature>
<feature type="domain" description="Peptidase M12A" evidence="17">
    <location>
        <begin position="128"/>
        <end position="326"/>
    </location>
</feature>
<dbReference type="SMART" id="SM00235">
    <property type="entry name" value="ZnMc"/>
    <property type="match status" value="1"/>
</dbReference>
<dbReference type="PANTHER" id="PTHR10127:SF780">
    <property type="entry name" value="METALLOENDOPEPTIDASE"/>
    <property type="match status" value="1"/>
</dbReference>
<comment type="function">
    <text evidence="1">Metalloprotease.</text>
</comment>
<feature type="region of interest" description="Disordered" evidence="15">
    <location>
        <begin position="447"/>
        <end position="515"/>
    </location>
</feature>
<dbReference type="InterPro" id="IPR000859">
    <property type="entry name" value="CUB_dom"/>
</dbReference>
<reference evidence="19" key="1">
    <citation type="submission" date="2022-11" db="UniProtKB">
        <authorList>
            <consortium name="WormBaseParasite"/>
        </authorList>
    </citation>
    <scope>IDENTIFICATION</scope>
</reference>
<dbReference type="EC" id="3.4.24.-" evidence="14"/>
<dbReference type="PROSITE" id="PS51864">
    <property type="entry name" value="ASTACIN"/>
    <property type="match status" value="1"/>
</dbReference>
<dbReference type="PRINTS" id="PR00480">
    <property type="entry name" value="ASTACIN"/>
</dbReference>
<evidence type="ECO:0000256" key="2">
    <source>
        <dbReference type="ARBA" id="ARBA00004613"/>
    </source>
</evidence>
<evidence type="ECO:0000259" key="17">
    <source>
        <dbReference type="PROSITE" id="PS51864"/>
    </source>
</evidence>
<evidence type="ECO:0000256" key="3">
    <source>
        <dbReference type="ARBA" id="ARBA00022525"/>
    </source>
</evidence>
<evidence type="ECO:0000256" key="12">
    <source>
        <dbReference type="PROSITE-ProRule" id="PRU00059"/>
    </source>
</evidence>
<feature type="signal peptide" evidence="14">
    <location>
        <begin position="1"/>
        <end position="20"/>
    </location>
</feature>
<dbReference type="Pfam" id="PF01400">
    <property type="entry name" value="Astacin"/>
    <property type="match status" value="1"/>
</dbReference>
<evidence type="ECO:0000256" key="6">
    <source>
        <dbReference type="ARBA" id="ARBA00022729"/>
    </source>
</evidence>
<comment type="caution">
    <text evidence="12">Lacks conserved residue(s) required for the propagation of feature annotation.</text>
</comment>
<dbReference type="InterPro" id="IPR006026">
    <property type="entry name" value="Peptidase_Metallo"/>
</dbReference>
<keyword evidence="3" id="KW-0964">Secreted</keyword>
<evidence type="ECO:0000256" key="10">
    <source>
        <dbReference type="ARBA" id="ARBA00023157"/>
    </source>
</evidence>
<evidence type="ECO:0000256" key="15">
    <source>
        <dbReference type="SAM" id="MobiDB-lite"/>
    </source>
</evidence>
<evidence type="ECO:0000256" key="8">
    <source>
        <dbReference type="ARBA" id="ARBA00022833"/>
    </source>
</evidence>
<dbReference type="WBParaSite" id="PSAMB.scaffold1098size35953.g10977.t1">
    <property type="protein sequence ID" value="PSAMB.scaffold1098size35953.g10977.t1"/>
    <property type="gene ID" value="PSAMB.scaffold1098size35953.g10977"/>
</dbReference>
<keyword evidence="7 13" id="KW-0378">Hydrolase</keyword>
<keyword evidence="6 14" id="KW-0732">Signal</keyword>
<keyword evidence="5 13" id="KW-0479">Metal-binding</keyword>
<dbReference type="InterPro" id="IPR001506">
    <property type="entry name" value="Peptidase_M12A"/>
</dbReference>
<dbReference type="InterPro" id="IPR034035">
    <property type="entry name" value="Astacin-like_dom"/>
</dbReference>
<evidence type="ECO:0000256" key="7">
    <source>
        <dbReference type="ARBA" id="ARBA00022801"/>
    </source>
</evidence>
<keyword evidence="18" id="KW-1185">Reference proteome</keyword>
<dbReference type="GO" id="GO:0005576">
    <property type="term" value="C:extracellular region"/>
    <property type="evidence" value="ECO:0007669"/>
    <property type="project" value="UniProtKB-SubCell"/>
</dbReference>
<evidence type="ECO:0000256" key="4">
    <source>
        <dbReference type="ARBA" id="ARBA00022670"/>
    </source>
</evidence>
<sequence>MRVHGAIAFIAFCMIHVAFGIDAPKISDLIKNSNYAKIKKAFPNITDADLVSRRTKLESLDKKVISSIRKKLAPLNVTKNPKFDNRPGTPPDISTLNQELAPYLSETDILLTDQQMNEVVDNARKKRKATSYTSYKWPTKATGVIPYFLDASLTAQKITVIQAAIKFWEDNTCLKFQLNGAGSNSLFFFNGVGCYSYIGMIGGRQQVSMGDGCEHFGIAAHEIAHALGFWHEQARYDRDSYVTVNLANVQAGVEHAFERATSAQMNLYSVPYDYGSLMHYGSNAFAKDQSFPTLIATDPKHRQTMGQRRAPSFLDVLTMNRHYGCDALCASYATVCQNGGYKDPNNCNRCKCPASFGGTFCETLAPAENGYCGASLTATTAWQSFSATVGTMSTADTPTTCYWHLNSPAGTTMEIKLTLNSGSCDAGCFWNSVEIKLDNDYTKTGIRRNTNDDNDKSANNNDNNYKSANNYDHKSANNNFDNNSNNYNNYDNDKSANNNYENNSNNYNKTDNSEA</sequence>
<feature type="chain" id="PRO_5038160507" description="Metalloendopeptidase" evidence="14">
    <location>
        <begin position="21"/>
        <end position="515"/>
    </location>
</feature>
<proteinExistence type="predicted"/>
<dbReference type="PANTHER" id="PTHR10127">
    <property type="entry name" value="DISCOIDIN, CUB, EGF, LAMININ , AND ZINC METALLOPROTEASE DOMAIN CONTAINING"/>
    <property type="match status" value="1"/>
</dbReference>